<keyword evidence="3" id="KW-0808">Transferase</keyword>
<dbReference type="Pfam" id="PF02518">
    <property type="entry name" value="HATPase_c"/>
    <property type="match status" value="1"/>
</dbReference>
<dbReference type="SUPFAM" id="SSF55874">
    <property type="entry name" value="ATPase domain of HSP90 chaperone/DNA topoisomerase II/histidine kinase"/>
    <property type="match status" value="1"/>
</dbReference>
<dbReference type="InterPro" id="IPR050980">
    <property type="entry name" value="2C_sensor_his_kinase"/>
</dbReference>
<proteinExistence type="predicted"/>
<dbReference type="SMART" id="SM00387">
    <property type="entry name" value="HATPase_c"/>
    <property type="match status" value="1"/>
</dbReference>
<organism evidence="9 10">
    <name type="scientific">Streptomyces castrisilvae</name>
    <dbReference type="NCBI Taxonomy" id="3033811"/>
    <lineage>
        <taxon>Bacteria</taxon>
        <taxon>Bacillati</taxon>
        <taxon>Actinomycetota</taxon>
        <taxon>Actinomycetes</taxon>
        <taxon>Kitasatosporales</taxon>
        <taxon>Streptomycetaceae</taxon>
        <taxon>Streptomyces</taxon>
    </lineage>
</organism>
<dbReference type="GO" id="GO:0016301">
    <property type="term" value="F:kinase activity"/>
    <property type="evidence" value="ECO:0007669"/>
    <property type="project" value="UniProtKB-KW"/>
</dbReference>
<comment type="catalytic activity">
    <reaction evidence="1">
        <text>ATP + protein L-histidine = ADP + protein N-phospho-L-histidine.</text>
        <dbReference type="EC" id="2.7.13.3"/>
    </reaction>
</comment>
<protein>
    <recommendedName>
        <fullName evidence="2">histidine kinase</fullName>
        <ecNumber evidence="2">2.7.13.3</ecNumber>
    </recommendedName>
</protein>
<dbReference type="RefSeq" id="WP_306053170.1">
    <property type="nucleotide sequence ID" value="NZ_CP120997.1"/>
</dbReference>
<dbReference type="PANTHER" id="PTHR44936:SF10">
    <property type="entry name" value="SENSOR PROTEIN RSTB"/>
    <property type="match status" value="1"/>
</dbReference>
<evidence type="ECO:0000313" key="9">
    <source>
        <dbReference type="EMBL" id="WLQ33468.1"/>
    </source>
</evidence>
<name>A0ABY9HG22_9ACTN</name>
<evidence type="ECO:0000256" key="2">
    <source>
        <dbReference type="ARBA" id="ARBA00012438"/>
    </source>
</evidence>
<keyword evidence="4" id="KW-0547">Nucleotide-binding</keyword>
<reference evidence="9 10" key="1">
    <citation type="submission" date="2023-03" db="EMBL/GenBank/DDBJ databases">
        <title>Isolation and description of six Streptomyces strains from soil environments, able to metabolize different microbial glucans.</title>
        <authorList>
            <person name="Widen T."/>
            <person name="Larsbrink J."/>
        </authorList>
    </citation>
    <scope>NUCLEOTIDE SEQUENCE [LARGE SCALE GENOMIC DNA]</scope>
    <source>
        <strain evidence="9 10">Mut1</strain>
    </source>
</reference>
<evidence type="ECO:0000256" key="7">
    <source>
        <dbReference type="ARBA" id="ARBA00023012"/>
    </source>
</evidence>
<dbReference type="PRINTS" id="PR00344">
    <property type="entry name" value="BCTRLSENSOR"/>
</dbReference>
<dbReference type="EC" id="2.7.13.3" evidence="2"/>
<evidence type="ECO:0000256" key="4">
    <source>
        <dbReference type="ARBA" id="ARBA00022741"/>
    </source>
</evidence>
<evidence type="ECO:0000256" key="1">
    <source>
        <dbReference type="ARBA" id="ARBA00000085"/>
    </source>
</evidence>
<evidence type="ECO:0000256" key="3">
    <source>
        <dbReference type="ARBA" id="ARBA00022679"/>
    </source>
</evidence>
<dbReference type="Gene3D" id="3.30.565.10">
    <property type="entry name" value="Histidine kinase-like ATPase, C-terminal domain"/>
    <property type="match status" value="1"/>
</dbReference>
<dbReference type="InterPro" id="IPR036890">
    <property type="entry name" value="HATPase_C_sf"/>
</dbReference>
<evidence type="ECO:0000313" key="10">
    <source>
        <dbReference type="Proteomes" id="UP001239522"/>
    </source>
</evidence>
<feature type="domain" description="Histidine kinase/HSP90-like ATPase" evidence="8">
    <location>
        <begin position="220"/>
        <end position="324"/>
    </location>
</feature>
<keyword evidence="5 9" id="KW-0418">Kinase</keyword>
<accession>A0ABY9HG22</accession>
<dbReference type="Proteomes" id="UP001239522">
    <property type="component" value="Chromosome"/>
</dbReference>
<dbReference type="InterPro" id="IPR004358">
    <property type="entry name" value="Sig_transdc_His_kin-like_C"/>
</dbReference>
<gene>
    <name evidence="9" type="ORF">P8A18_08385</name>
</gene>
<evidence type="ECO:0000256" key="5">
    <source>
        <dbReference type="ARBA" id="ARBA00022777"/>
    </source>
</evidence>
<sequence>MDAFINATFAVTTGSAAGLLAMGFASRLSRRAEDRAYELTRSVREIRELLRTQELDVSEAARSQRLVPELIERLPDEIAFRVRQDLKRRPQPVTNVTAEVVHMSSADVSAERAKLTQEIAHSLSTPLAQIEAAALSMESRAAGGDEAVALPVRRIREGVEICKCFINAYRNYGKLQEGVGESFTGTGAAALRMAVDFYANAVDKAIEPEIGDIPESFDGYADDFVIAALLPLLENAVDASPEGGKVAVYFTRGADTIAFVISNVCASGPPGGEVFDRGYTTKSGHQGVGLSVSKGLVEGFAGGEISMKADGDEAAFTVSLPSRRQEDGGVHGTRGR</sequence>
<dbReference type="PANTHER" id="PTHR44936">
    <property type="entry name" value="SENSOR PROTEIN CREC"/>
    <property type="match status" value="1"/>
</dbReference>
<dbReference type="EMBL" id="CP120997">
    <property type="protein sequence ID" value="WLQ33468.1"/>
    <property type="molecule type" value="Genomic_DNA"/>
</dbReference>
<keyword evidence="7" id="KW-0902">Two-component regulatory system</keyword>
<dbReference type="InterPro" id="IPR003594">
    <property type="entry name" value="HATPase_dom"/>
</dbReference>
<keyword evidence="6" id="KW-0067">ATP-binding</keyword>
<evidence type="ECO:0000256" key="6">
    <source>
        <dbReference type="ARBA" id="ARBA00022840"/>
    </source>
</evidence>
<keyword evidence="10" id="KW-1185">Reference proteome</keyword>
<evidence type="ECO:0000259" key="8">
    <source>
        <dbReference type="SMART" id="SM00387"/>
    </source>
</evidence>